<protein>
    <recommendedName>
        <fullName evidence="10">Cytochrome c oxidase subunit 4</fullName>
    </recommendedName>
</protein>
<keyword evidence="4 10" id="KW-0999">Mitochondrion inner membrane</keyword>
<evidence type="ECO:0000256" key="9">
    <source>
        <dbReference type="ARBA" id="ARBA00023136"/>
    </source>
</evidence>
<evidence type="ECO:0000313" key="12">
    <source>
        <dbReference type="Proteomes" id="UP000270296"/>
    </source>
</evidence>
<dbReference type="InterPro" id="IPR036639">
    <property type="entry name" value="Cyt_c_oxidase_su4_sf"/>
</dbReference>
<dbReference type="PANTHER" id="PTHR10707">
    <property type="entry name" value="CYTOCHROME C OXIDASE SUBUNIT IV"/>
    <property type="match status" value="1"/>
</dbReference>
<dbReference type="Proteomes" id="UP000270296">
    <property type="component" value="Unassembled WGS sequence"/>
</dbReference>
<name>A0A183IC59_9BILA</name>
<evidence type="ECO:0000256" key="10">
    <source>
        <dbReference type="RuleBase" id="RU367145"/>
    </source>
</evidence>
<evidence type="ECO:0000313" key="13">
    <source>
        <dbReference type="WBParaSite" id="SBAD_0000125301-mRNA-1"/>
    </source>
</evidence>
<dbReference type="WBParaSite" id="SBAD_0000125301-mRNA-1">
    <property type="protein sequence ID" value="SBAD_0000125301-mRNA-1"/>
    <property type="gene ID" value="SBAD_0000125301"/>
</dbReference>
<keyword evidence="7" id="KW-0560">Oxidoreductase</keyword>
<comment type="pathway">
    <text evidence="10">Energy metabolism; oxidative phosphorylation.</text>
</comment>
<dbReference type="GO" id="GO:0016491">
    <property type="term" value="F:oxidoreductase activity"/>
    <property type="evidence" value="ECO:0007669"/>
    <property type="project" value="UniProtKB-KW"/>
</dbReference>
<evidence type="ECO:0000256" key="2">
    <source>
        <dbReference type="ARBA" id="ARBA00008135"/>
    </source>
</evidence>
<evidence type="ECO:0000256" key="1">
    <source>
        <dbReference type="ARBA" id="ARBA00004434"/>
    </source>
</evidence>
<keyword evidence="6 10" id="KW-1133">Transmembrane helix</keyword>
<dbReference type="SUPFAM" id="SSF81406">
    <property type="entry name" value="Mitochondrial cytochrome c oxidase subunit IV"/>
    <property type="match status" value="1"/>
</dbReference>
<keyword evidence="12" id="KW-1185">Reference proteome</keyword>
<comment type="subcellular location">
    <subcellularLocation>
        <location evidence="1 10">Mitochondrion inner membrane</location>
        <topology evidence="1 10">Single-pass membrane protein</topology>
    </subcellularLocation>
</comment>
<comment type="similarity">
    <text evidence="2 10">Belongs to the cytochrome c oxidase IV family.</text>
</comment>
<proteinExistence type="inferred from homology"/>
<dbReference type="PANTHER" id="PTHR10707:SF10">
    <property type="entry name" value="CYTOCHROME C OXIDASE SUBUNIT 4"/>
    <property type="match status" value="1"/>
</dbReference>
<dbReference type="EMBL" id="UZAM01006745">
    <property type="protein sequence ID" value="VDO93538.1"/>
    <property type="molecule type" value="Genomic_DNA"/>
</dbReference>
<evidence type="ECO:0000256" key="4">
    <source>
        <dbReference type="ARBA" id="ARBA00022792"/>
    </source>
</evidence>
<reference evidence="11 12" key="2">
    <citation type="submission" date="2018-11" db="EMBL/GenBank/DDBJ databases">
        <authorList>
            <consortium name="Pathogen Informatics"/>
        </authorList>
    </citation>
    <scope>NUCLEOTIDE SEQUENCE [LARGE SCALE GENOMIC DNA]</scope>
</reference>
<keyword evidence="3 10" id="KW-0812">Transmembrane</keyword>
<dbReference type="PRINTS" id="PR01873">
    <property type="entry name" value="CYTCOXIDASE4"/>
</dbReference>
<dbReference type="GO" id="GO:0006123">
    <property type="term" value="P:mitochondrial electron transport, cytochrome c to oxygen"/>
    <property type="evidence" value="ECO:0007669"/>
    <property type="project" value="InterPro"/>
</dbReference>
<dbReference type="AlphaFoldDB" id="A0A183IC59"/>
<accession>A0A183IC59</accession>
<organism evidence="13">
    <name type="scientific">Soboliphyme baturini</name>
    <dbReference type="NCBI Taxonomy" id="241478"/>
    <lineage>
        <taxon>Eukaryota</taxon>
        <taxon>Metazoa</taxon>
        <taxon>Ecdysozoa</taxon>
        <taxon>Nematoda</taxon>
        <taxon>Enoplea</taxon>
        <taxon>Dorylaimia</taxon>
        <taxon>Dioctophymatida</taxon>
        <taxon>Dioctophymatoidea</taxon>
        <taxon>Soboliphymatidae</taxon>
        <taxon>Soboliphyme</taxon>
    </lineage>
</organism>
<dbReference type="Pfam" id="PF02936">
    <property type="entry name" value="COX4"/>
    <property type="match status" value="1"/>
</dbReference>
<keyword evidence="9 10" id="KW-0472">Membrane</keyword>
<feature type="transmembrane region" description="Helical" evidence="10">
    <location>
        <begin position="28"/>
        <end position="47"/>
    </location>
</feature>
<evidence type="ECO:0000256" key="5">
    <source>
        <dbReference type="ARBA" id="ARBA00022946"/>
    </source>
</evidence>
<evidence type="ECO:0000256" key="3">
    <source>
        <dbReference type="ARBA" id="ARBA00022692"/>
    </source>
</evidence>
<evidence type="ECO:0000256" key="7">
    <source>
        <dbReference type="ARBA" id="ARBA00023002"/>
    </source>
</evidence>
<dbReference type="Gene3D" id="1.10.442.10">
    <property type="entry name" value="Cytochrome c oxidase subunit IV"/>
    <property type="match status" value="1"/>
</dbReference>
<keyword evidence="5" id="KW-0809">Transit peptide</keyword>
<dbReference type="GO" id="GO:0045277">
    <property type="term" value="C:respiratory chain complex IV"/>
    <property type="evidence" value="ECO:0007669"/>
    <property type="project" value="InterPro"/>
</dbReference>
<evidence type="ECO:0000313" key="11">
    <source>
        <dbReference type="EMBL" id="VDO93538.1"/>
    </source>
</evidence>
<keyword evidence="8 10" id="KW-0496">Mitochondrion</keyword>
<comment type="function">
    <text evidence="10">Component of the cytochrome c oxidase, the last enzyme in the mitochondrial electron transport chain which drives oxidative phosphorylation.</text>
</comment>
<dbReference type="InterPro" id="IPR004203">
    <property type="entry name" value="Cyt_c_oxidase_su4_fam"/>
</dbReference>
<evidence type="ECO:0000256" key="6">
    <source>
        <dbReference type="ARBA" id="ARBA00022989"/>
    </source>
</evidence>
<sequence length="95" mass="11185">MDEKKALYRASFALTYAEILAPTGHWKMILGALLLAISAATWYMVFLNKYCFLPLPPWYTQEAKEQIMQRHIDVFAEPFTGFSSKWDYENNRWKA</sequence>
<comment type="subunit">
    <text evidence="10">Component of the cytochrome c oxidase (complex IV, CIV), a multisubunit enzyme composed of 14 subunits.</text>
</comment>
<dbReference type="InterPro" id="IPR013288">
    <property type="entry name" value="Cyt_c_oxidase_su4"/>
</dbReference>
<dbReference type="UniPathway" id="UPA00705"/>
<evidence type="ECO:0000256" key="8">
    <source>
        <dbReference type="ARBA" id="ARBA00023128"/>
    </source>
</evidence>
<reference evidence="13" key="1">
    <citation type="submission" date="2016-06" db="UniProtKB">
        <authorList>
            <consortium name="WormBaseParasite"/>
        </authorList>
    </citation>
    <scope>IDENTIFICATION</scope>
</reference>
<gene>
    <name evidence="11" type="ORF">SBAD_LOCUS1203</name>
</gene>
<dbReference type="OrthoDB" id="186013at2759"/>
<dbReference type="GO" id="GO:0005743">
    <property type="term" value="C:mitochondrial inner membrane"/>
    <property type="evidence" value="ECO:0007669"/>
    <property type="project" value="UniProtKB-SubCell"/>
</dbReference>